<evidence type="ECO:0008006" key="4">
    <source>
        <dbReference type="Google" id="ProtNLM"/>
    </source>
</evidence>
<reference evidence="2 3" key="1">
    <citation type="journal article" date="2014" name="Genome Biol. Evol.">
        <title>The secreted proteins of Achlya hypogyna and Thraustotheca clavata identify the ancestral oomycete secretome and reveal gene acquisitions by horizontal gene transfer.</title>
        <authorList>
            <person name="Misner I."/>
            <person name="Blouin N."/>
            <person name="Leonard G."/>
            <person name="Richards T.A."/>
            <person name="Lane C.E."/>
        </authorList>
    </citation>
    <scope>NUCLEOTIDE SEQUENCE [LARGE SCALE GENOMIC DNA]</scope>
    <source>
        <strain evidence="2 3">ATCC 48635</strain>
    </source>
</reference>
<keyword evidence="3" id="KW-1185">Reference proteome</keyword>
<evidence type="ECO:0000256" key="1">
    <source>
        <dbReference type="SAM" id="Phobius"/>
    </source>
</evidence>
<dbReference type="InterPro" id="IPR025660">
    <property type="entry name" value="Pept_his_AS"/>
</dbReference>
<evidence type="ECO:0000313" key="2">
    <source>
        <dbReference type="EMBL" id="OQR90685.1"/>
    </source>
</evidence>
<keyword evidence="1" id="KW-0812">Transmembrane</keyword>
<comment type="caution">
    <text evidence="2">The sequence shown here is derived from an EMBL/GenBank/DDBJ whole genome shotgun (WGS) entry which is preliminary data.</text>
</comment>
<dbReference type="OrthoDB" id="166340at2759"/>
<organism evidence="2 3">
    <name type="scientific">Achlya hypogyna</name>
    <name type="common">Oomycete</name>
    <name type="synonym">Protoachlya hypogyna</name>
    <dbReference type="NCBI Taxonomy" id="1202772"/>
    <lineage>
        <taxon>Eukaryota</taxon>
        <taxon>Sar</taxon>
        <taxon>Stramenopiles</taxon>
        <taxon>Oomycota</taxon>
        <taxon>Saprolegniomycetes</taxon>
        <taxon>Saprolegniales</taxon>
        <taxon>Achlyaceae</taxon>
        <taxon>Achlya</taxon>
    </lineage>
</organism>
<name>A0A1V9YY85_ACHHY</name>
<proteinExistence type="predicted"/>
<evidence type="ECO:0000313" key="3">
    <source>
        <dbReference type="Proteomes" id="UP000243579"/>
    </source>
</evidence>
<protein>
    <recommendedName>
        <fullName evidence="4">Peptidase C1A papain C-terminal domain-containing protein</fullName>
    </recommendedName>
</protein>
<dbReference type="PROSITE" id="PS00639">
    <property type="entry name" value="THIOL_PROTEASE_HIS"/>
    <property type="match status" value="1"/>
</dbReference>
<feature type="transmembrane region" description="Helical" evidence="1">
    <location>
        <begin position="30"/>
        <end position="50"/>
    </location>
</feature>
<dbReference type="SUPFAM" id="SSF54001">
    <property type="entry name" value="Cysteine proteinases"/>
    <property type="match status" value="1"/>
</dbReference>
<dbReference type="Proteomes" id="UP000243579">
    <property type="component" value="Unassembled WGS sequence"/>
</dbReference>
<dbReference type="PANTHER" id="PTHR35899:SF1">
    <property type="entry name" value="PEPTIDASE C1A PAPAIN C-TERMINAL DOMAIN-CONTAINING PROTEIN"/>
    <property type="match status" value="1"/>
</dbReference>
<dbReference type="AlphaFoldDB" id="A0A1V9YY85"/>
<gene>
    <name evidence="2" type="ORF">ACHHYP_05320</name>
</gene>
<dbReference type="PANTHER" id="PTHR35899">
    <property type="entry name" value="PAPAIN FAMILY CYSTEINE PROTEASE DOMAIN CONTAINING PROTEIN"/>
    <property type="match status" value="1"/>
</dbReference>
<dbReference type="Gene3D" id="3.90.70.10">
    <property type="entry name" value="Cysteine proteinases"/>
    <property type="match status" value="2"/>
</dbReference>
<accession>A0A1V9YY85</accession>
<dbReference type="CDD" id="cd02619">
    <property type="entry name" value="Peptidase_C1"/>
    <property type="match status" value="1"/>
</dbReference>
<dbReference type="EMBL" id="JNBR01000591">
    <property type="protein sequence ID" value="OQR90685.1"/>
    <property type="molecule type" value="Genomic_DNA"/>
</dbReference>
<keyword evidence="1" id="KW-0472">Membrane</keyword>
<sequence length="544" mass="60203">MMQTSYPPLLPATYGTAAPASPSTWRLSHLLLLVNIVGFLSMVLLGAALYPRAPSPIPRGVFDFDAGVPLALLPTKWAATGVTPYKSQMSRGTCWDFASVGYLEWSYRSEGQRRGWLAPDEYVAFSEQAYGLSVMKLCSGPPDSPQQKNCRIAGDQVWNHSTEGGEVVDLYYLESGLQHQLLPHQVCPYHPLPGNDSDCPGFDAALATNPLLFRVKAVHSFYDDLSVKKRLASTQKVLAFSTPIVTIPRFLPCLGRNDSSHCNPPTACSPCPRSLWPHSCCVPAPTAMKNSGLNLQAEFVHSPEMTFSGGHAMLAVGYNDAFMTQEGHIGGFILKNSWADGPGRHSHSIGYFLHNHSYEDELAVCPNSLNPLNWLSCGNAGIDECLALNGSETLRPLELRRVNRTTTFYLKNSTVSGDAMATLCLWEHDNRTGVATDDCLPPMQWADVTTHLSPWQLRDNDPAQCGFYFMAYETFRRYQIAFHSVKAFDFEVEWHSQSFAAKADSFPGRNYSLLRASTATQVVQHFDGPFPFSTHIEYDGTVWP</sequence>
<keyword evidence="1" id="KW-1133">Transmembrane helix</keyword>
<dbReference type="InterPro" id="IPR038765">
    <property type="entry name" value="Papain-like_cys_pep_sf"/>
</dbReference>